<keyword evidence="4" id="KW-0967">Endosome</keyword>
<keyword evidence="11" id="KW-1185">Reference proteome</keyword>
<dbReference type="SUPFAM" id="SSF49562">
    <property type="entry name" value="C2 domain (Calcium/lipid-binding domain, CaLB)"/>
    <property type="match status" value="1"/>
</dbReference>
<dbReference type="Proteomes" id="UP000316079">
    <property type="component" value="Unassembled WGS sequence"/>
</dbReference>
<dbReference type="SMART" id="SM00239">
    <property type="entry name" value="C2"/>
    <property type="match status" value="1"/>
</dbReference>
<dbReference type="InterPro" id="IPR000008">
    <property type="entry name" value="C2_dom"/>
</dbReference>
<dbReference type="STRING" id="623744.A0A553MZI1"/>
<sequence length="1571" mass="173170">MRHAEVRVPLLVTSLSCGGEESAVTWMHRSAGCLNRCRGNPIRPAVTESTLAGVHTPPLLGRMIIATARQRSSLGCAPMTMSLLSDEERRWVPTHVQVTVLRARGLRAKGKHGTSDVYTIIQLAKEKYSTCVVEKTTEPEWGEECSFELLPGILEEEGREAYPPGSGDLTLTVMHRALIGLDVFLGQAVLPLHKAFQERKSTRNEWHRLHSKSGKKEKERGELQLIVQFTRHNLTASMYDLSLKDKPRSAFDKLRERMRAKKRSREEDSSSAIVPGGYGALARMRARLPSDGGGEEDYEDDEGGEVRRSKMRSFFLRGRLRKSSDTRSSTSLGSESSESSSRGGSLSPTAGISVVVSDLSNSPSNSSNLTADNSPDHTVAPSPQVSPVRHVMYDISLPVPLSAAAENDSPILLPSVCVNGNPVETSPLTHHPPLVILQQPQPETVKPVTESGPELATKPPATSELIPPAEPKPQETPHQSKPRLDPWLPALGVLQKGTLSLSLQNLSRRVEEKQSGVPVDGRRWSFDKPGEEEKAAIVAALEHAGRVTDEAGMETVMPAGETETQSKKRRGLFSHGKGPVTSKEESEGVQAPVEVKHKGWFSSKDSHSKPSSLLHPQPHSSGSEIYPVPSYTFPDLTQNMADQHASCSLTSPSRLSEENPFLTRTEHNPFYTEIHTDVALFHDGLSLFSSHSDGKATPDLLRIENNIISSQKDVPKDPSISKVLHSKDDFEDFAKDRLAPSEKVNTTQDLAVVTTILAQPHDSSGDMECKMVMGASTLAKSGDVLDEMPQDSQCDNLFWPRSDKPVLSTNGAESFTEQDIHLSESSLPDGSNVGCPNPVFTACSKTINSAEDPAKTSQMAKLHIQQPSVTEEVDSPSACSEISEGVSGCPQTHVQTENPKEVNVEDIVFCKGDCSGDTLQQFVVISDSFGGDLEQSSMESYHSDITLGNILQYNEEIGRSNASGGKSLVEAIEPTRIPDTSATGTMVTPFPERNEDQTLKNESGDFLLELASYKNCSEKIFLDCPSFPRLFKEEESIVELQSPYFTGNLLSPISEEPEMQETFPERLLFFTPGTRIETDEDPSDMVCSPGNVLLYNPSSSADSEQYLSCVSQQDSISSRVELSQQSKHDLCMEDAAQFEPVPNGIRKVSTKATDDVSLECTTEVMAESFKALPNLDKSWEFLPKTCLLDPSASESSSTPLHHNSENTASNARSDFESIPSGKHELSDNYLTPVVTLDVIAELEAQLAQLDKDTSLVDSQEEHKDNFLRIETLSKDVLHEAHLAEPNLFGSIYANSSIFQDNGTPDHNKDILEPQPHLGTSKKASAASEPVQNHRDVEPFTEPSKGLNLDEFWTTSQVLQSVTPDLFSVNWPILPKSPIPLTPHQNVSPVMSSTPHLGLSNNLQPFPNIPSTIVDAFPTMQCLDSTLYNPFVQDLTQMSKHQSSPHPVKPLTPPEEKKSESRSVLEKLRSTIHPGRSHHTDQDADKKPLVEGGGSYYHLNHSELVSLLLQRDNELRQEREDYEKRRALLEKRENELKKMKFLIRDLEDYIDTLLVRIMEQTPTLLQVRSKMK</sequence>
<feature type="region of interest" description="Disordered" evidence="7">
    <location>
        <begin position="558"/>
        <end position="630"/>
    </location>
</feature>
<dbReference type="InterPro" id="IPR019018">
    <property type="entry name" value="Rab-bd_FIP-RBD"/>
</dbReference>
<evidence type="ECO:0000256" key="2">
    <source>
        <dbReference type="ARBA" id="ARBA00022448"/>
    </source>
</evidence>
<dbReference type="FunFam" id="2.60.40.150:FF:000070">
    <property type="entry name" value="rab11 family-interacting protein 2 isoform X1"/>
    <property type="match status" value="1"/>
</dbReference>
<feature type="compositionally biased region" description="Basic and acidic residues" evidence="7">
    <location>
        <begin position="1453"/>
        <end position="1462"/>
    </location>
</feature>
<dbReference type="Pfam" id="PF00168">
    <property type="entry name" value="C2"/>
    <property type="match status" value="1"/>
</dbReference>
<feature type="compositionally biased region" description="Polar residues" evidence="7">
    <location>
        <begin position="1192"/>
        <end position="1212"/>
    </location>
</feature>
<evidence type="ECO:0000313" key="11">
    <source>
        <dbReference type="Proteomes" id="UP000316079"/>
    </source>
</evidence>
<feature type="region of interest" description="Disordered" evidence="7">
    <location>
        <begin position="443"/>
        <end position="481"/>
    </location>
</feature>
<keyword evidence="6" id="KW-0175">Coiled coil</keyword>
<comment type="caution">
    <text evidence="10">The sequence shown here is derived from an EMBL/GenBank/DDBJ whole genome shotgun (WGS) entry which is preliminary data.</text>
</comment>
<keyword evidence="3" id="KW-0597">Phosphoprotein</keyword>
<reference evidence="10 11" key="1">
    <citation type="journal article" date="2019" name="Sci. Data">
        <title>Hybrid genome assembly and annotation of Danionella translucida.</title>
        <authorList>
            <person name="Kadobianskyi M."/>
            <person name="Schulze L."/>
            <person name="Schuelke M."/>
            <person name="Judkewitz B."/>
        </authorList>
    </citation>
    <scope>NUCLEOTIDE SEQUENCE [LARGE SCALE GENOMIC DNA]</scope>
    <source>
        <strain evidence="10 11">Bolton</strain>
    </source>
</reference>
<dbReference type="Pfam" id="PF09457">
    <property type="entry name" value="RBD-FIP"/>
    <property type="match status" value="1"/>
</dbReference>
<reference evidence="10" key="2">
    <citation type="submission" date="2019-04" db="EMBL/GenBank/DDBJ databases">
        <authorList>
            <person name="Kadobianskyi M."/>
            <person name="Schulze L."/>
            <person name="Schuelke M."/>
            <person name="Judkewitz B."/>
        </authorList>
    </citation>
    <scope>NUCLEOTIDE SEQUENCE</scope>
    <source>
        <strain evidence="10">Bolton</strain>
        <tissue evidence="10">Whole-body</tissue>
    </source>
</reference>
<feature type="coiled-coil region" evidence="6">
    <location>
        <begin position="1504"/>
        <end position="1538"/>
    </location>
</feature>
<feature type="region of interest" description="Disordered" evidence="7">
    <location>
        <begin position="1437"/>
        <end position="1462"/>
    </location>
</feature>
<dbReference type="GO" id="GO:0005769">
    <property type="term" value="C:early endosome"/>
    <property type="evidence" value="ECO:0007669"/>
    <property type="project" value="TreeGrafter"/>
</dbReference>
<dbReference type="GO" id="GO:0030141">
    <property type="term" value="C:secretory granule"/>
    <property type="evidence" value="ECO:0007669"/>
    <property type="project" value="TreeGrafter"/>
</dbReference>
<name>A0A553MZI1_9TELE</name>
<dbReference type="PANTHER" id="PTHR15746">
    <property type="entry name" value="RAB11-RELATED"/>
    <property type="match status" value="1"/>
</dbReference>
<dbReference type="GO" id="GO:0045055">
    <property type="term" value="P:regulated exocytosis"/>
    <property type="evidence" value="ECO:0007669"/>
    <property type="project" value="TreeGrafter"/>
</dbReference>
<dbReference type="PROSITE" id="PS51511">
    <property type="entry name" value="FIP_RBD"/>
    <property type="match status" value="1"/>
</dbReference>
<gene>
    <name evidence="10" type="ORF">DNTS_015174</name>
</gene>
<dbReference type="GO" id="GO:0031267">
    <property type="term" value="F:small GTPase binding"/>
    <property type="evidence" value="ECO:0007669"/>
    <property type="project" value="InterPro"/>
</dbReference>
<feature type="region of interest" description="Disordered" evidence="7">
    <location>
        <begin position="1303"/>
        <end position="1342"/>
    </location>
</feature>
<feature type="domain" description="C2" evidence="8">
    <location>
        <begin position="75"/>
        <end position="207"/>
    </location>
</feature>
<evidence type="ECO:0000256" key="4">
    <source>
        <dbReference type="ARBA" id="ARBA00022753"/>
    </source>
</evidence>
<dbReference type="EMBL" id="SRMA01027180">
    <property type="protein sequence ID" value="TRY58591.1"/>
    <property type="molecule type" value="Genomic_DNA"/>
</dbReference>
<dbReference type="GO" id="GO:0005739">
    <property type="term" value="C:mitochondrion"/>
    <property type="evidence" value="ECO:0007669"/>
    <property type="project" value="TreeGrafter"/>
</dbReference>
<dbReference type="GO" id="GO:0015031">
    <property type="term" value="P:protein transport"/>
    <property type="evidence" value="ECO:0007669"/>
    <property type="project" value="UniProtKB-KW"/>
</dbReference>
<evidence type="ECO:0000256" key="1">
    <source>
        <dbReference type="ARBA" id="ARBA00004172"/>
    </source>
</evidence>
<feature type="compositionally biased region" description="Acidic residues" evidence="7">
    <location>
        <begin position="293"/>
        <end position="303"/>
    </location>
</feature>
<dbReference type="PANTHER" id="PTHR15746:SF14">
    <property type="entry name" value="RAB11 FAMILY-INTERACTING PROTEIN 5"/>
    <property type="match status" value="1"/>
</dbReference>
<comment type="subcellular location">
    <subcellularLocation>
        <location evidence="1">Recycling endosome</location>
    </subcellularLocation>
</comment>
<evidence type="ECO:0000256" key="5">
    <source>
        <dbReference type="ARBA" id="ARBA00022927"/>
    </source>
</evidence>
<dbReference type="OrthoDB" id="8956628at2759"/>
<feature type="compositionally biased region" description="Low complexity" evidence="7">
    <location>
        <begin position="609"/>
        <end position="623"/>
    </location>
</feature>
<protein>
    <recommendedName>
        <fullName evidence="12">C2 domain-containing protein</fullName>
    </recommendedName>
</protein>
<accession>A0A553MZI1</accession>
<feature type="compositionally biased region" description="Low complexity" evidence="7">
    <location>
        <begin position="326"/>
        <end position="368"/>
    </location>
</feature>
<dbReference type="GO" id="GO:0055037">
    <property type="term" value="C:recycling endosome"/>
    <property type="evidence" value="ECO:0007669"/>
    <property type="project" value="UniProtKB-SubCell"/>
</dbReference>
<dbReference type="EMBL" id="SRMA01027180">
    <property type="protein sequence ID" value="TRY58592.1"/>
    <property type="molecule type" value="Genomic_DNA"/>
</dbReference>
<evidence type="ECO:0000259" key="9">
    <source>
        <dbReference type="PROSITE" id="PS51511"/>
    </source>
</evidence>
<dbReference type="InterPro" id="IPR037245">
    <property type="entry name" value="FIP-RBD_C_sf"/>
</dbReference>
<keyword evidence="2" id="KW-0813">Transport</keyword>
<feature type="region of interest" description="Disordered" evidence="7">
    <location>
        <begin position="288"/>
        <end position="384"/>
    </location>
</feature>
<feature type="region of interest" description="Disordered" evidence="7">
    <location>
        <begin position="1192"/>
        <end position="1222"/>
    </location>
</feature>
<dbReference type="InterPro" id="IPR035892">
    <property type="entry name" value="C2_domain_sf"/>
</dbReference>
<proteinExistence type="predicted"/>
<dbReference type="GO" id="GO:0045335">
    <property type="term" value="C:phagocytic vesicle"/>
    <property type="evidence" value="ECO:0007669"/>
    <property type="project" value="TreeGrafter"/>
</dbReference>
<evidence type="ECO:0000256" key="3">
    <source>
        <dbReference type="ARBA" id="ARBA00022553"/>
    </source>
</evidence>
<feature type="domain" description="FIP-RBD" evidence="9">
    <location>
        <begin position="1505"/>
        <end position="1567"/>
    </location>
</feature>
<dbReference type="SUPFAM" id="SSF144270">
    <property type="entry name" value="Eferin C-derminal domain-like"/>
    <property type="match status" value="1"/>
</dbReference>
<organism evidence="10 11">
    <name type="scientific">Danionella cerebrum</name>
    <dbReference type="NCBI Taxonomy" id="2873325"/>
    <lineage>
        <taxon>Eukaryota</taxon>
        <taxon>Metazoa</taxon>
        <taxon>Chordata</taxon>
        <taxon>Craniata</taxon>
        <taxon>Vertebrata</taxon>
        <taxon>Euteleostomi</taxon>
        <taxon>Actinopterygii</taxon>
        <taxon>Neopterygii</taxon>
        <taxon>Teleostei</taxon>
        <taxon>Ostariophysi</taxon>
        <taxon>Cypriniformes</taxon>
        <taxon>Danionidae</taxon>
        <taxon>Danioninae</taxon>
        <taxon>Danionella</taxon>
    </lineage>
</organism>
<evidence type="ECO:0000259" key="8">
    <source>
        <dbReference type="PROSITE" id="PS50004"/>
    </source>
</evidence>
<dbReference type="Gene3D" id="2.60.40.150">
    <property type="entry name" value="C2 domain"/>
    <property type="match status" value="1"/>
</dbReference>
<dbReference type="Gene3D" id="1.20.5.2440">
    <property type="match status" value="1"/>
</dbReference>
<dbReference type="InterPro" id="IPR037789">
    <property type="entry name" value="FIP_classI"/>
</dbReference>
<feature type="region of interest" description="Disordered" evidence="7">
    <location>
        <begin position="256"/>
        <end position="275"/>
    </location>
</feature>
<evidence type="ECO:0000256" key="6">
    <source>
        <dbReference type="SAM" id="Coils"/>
    </source>
</evidence>
<evidence type="ECO:0000313" key="10">
    <source>
        <dbReference type="EMBL" id="TRY58591.1"/>
    </source>
</evidence>
<dbReference type="PROSITE" id="PS50004">
    <property type="entry name" value="C2"/>
    <property type="match status" value="1"/>
</dbReference>
<evidence type="ECO:0008006" key="12">
    <source>
        <dbReference type="Google" id="ProtNLM"/>
    </source>
</evidence>
<evidence type="ECO:0000256" key="7">
    <source>
        <dbReference type="SAM" id="MobiDB-lite"/>
    </source>
</evidence>
<keyword evidence="5" id="KW-0653">Protein transport</keyword>